<protein>
    <submittedName>
        <fullName evidence="3">Amidohydrolase family protein</fullName>
    </submittedName>
</protein>
<dbReference type="PANTHER" id="PTHR21240">
    <property type="entry name" value="2-AMINO-3-CARBOXYLMUCONATE-6-SEMIALDEHYDE DECARBOXYLASE"/>
    <property type="match status" value="1"/>
</dbReference>
<keyword evidence="1" id="KW-0456">Lyase</keyword>
<dbReference type="SUPFAM" id="SSF51556">
    <property type="entry name" value="Metallo-dependent hydrolases"/>
    <property type="match status" value="1"/>
</dbReference>
<keyword evidence="4" id="KW-1185">Reference proteome</keyword>
<dbReference type="Gene3D" id="3.20.20.140">
    <property type="entry name" value="Metal-dependent hydrolases"/>
    <property type="match status" value="1"/>
</dbReference>
<evidence type="ECO:0000256" key="1">
    <source>
        <dbReference type="ARBA" id="ARBA00023239"/>
    </source>
</evidence>
<dbReference type="InterPro" id="IPR032466">
    <property type="entry name" value="Metal_Hydrolase"/>
</dbReference>
<organism evidence="3 4">
    <name type="scientific">Rugosimonospora acidiphila</name>
    <dbReference type="NCBI Taxonomy" id="556531"/>
    <lineage>
        <taxon>Bacteria</taxon>
        <taxon>Bacillati</taxon>
        <taxon>Actinomycetota</taxon>
        <taxon>Actinomycetes</taxon>
        <taxon>Micromonosporales</taxon>
        <taxon>Micromonosporaceae</taxon>
        <taxon>Rugosimonospora</taxon>
    </lineage>
</organism>
<dbReference type="Pfam" id="PF04909">
    <property type="entry name" value="Amidohydro_2"/>
    <property type="match status" value="1"/>
</dbReference>
<accession>A0ABP9RTK4</accession>
<sequence>MSYLDGLLSTAGDDLWRRRLGYDLRAGERFGVSGALCNARCRALAPLRERTVPVIVDVHAHYYPQNYLESIGRPDLPPRPAAGLANQSLEERLELMDRAGVTAQVLSVSQAQPYLATAEDSAAAATIGNDEYAAVVEKYQGRFYAFGTLPMTSTDAAIAEVRRVFDDLNFVGVTLGCTVAGKQLDDPSFDPILAELHRREAVVFLHPQGESVPPGFEDFRLNWLIGAPIEDSATALRLIFSGVAEKYSNIQWIVPHFGGIIPLLHERIRRQTGNKLSALRSMWFDTVAGAGAESFACAAATLGADRLLYGTDYPYSPNNDEFVERLTYLDGLGLSEDELREIKGARVARLLKLDVAKHAR</sequence>
<dbReference type="EMBL" id="BAABJQ010000007">
    <property type="protein sequence ID" value="GAA5185618.1"/>
    <property type="molecule type" value="Genomic_DNA"/>
</dbReference>
<evidence type="ECO:0000313" key="3">
    <source>
        <dbReference type="EMBL" id="GAA5185618.1"/>
    </source>
</evidence>
<dbReference type="InterPro" id="IPR006680">
    <property type="entry name" value="Amidohydro-rel"/>
</dbReference>
<feature type="domain" description="Amidohydrolase-related" evidence="2">
    <location>
        <begin position="56"/>
        <end position="342"/>
    </location>
</feature>
<gene>
    <name evidence="3" type="ORF">GCM10023322_30010</name>
</gene>
<evidence type="ECO:0000259" key="2">
    <source>
        <dbReference type="Pfam" id="PF04909"/>
    </source>
</evidence>
<dbReference type="Proteomes" id="UP001501570">
    <property type="component" value="Unassembled WGS sequence"/>
</dbReference>
<dbReference type="InterPro" id="IPR032465">
    <property type="entry name" value="ACMSD"/>
</dbReference>
<proteinExistence type="predicted"/>
<name>A0ABP9RTK4_9ACTN</name>
<reference evidence="4" key="1">
    <citation type="journal article" date="2019" name="Int. J. Syst. Evol. Microbiol.">
        <title>The Global Catalogue of Microorganisms (GCM) 10K type strain sequencing project: providing services to taxonomists for standard genome sequencing and annotation.</title>
        <authorList>
            <consortium name="The Broad Institute Genomics Platform"/>
            <consortium name="The Broad Institute Genome Sequencing Center for Infectious Disease"/>
            <person name="Wu L."/>
            <person name="Ma J."/>
        </authorList>
    </citation>
    <scope>NUCLEOTIDE SEQUENCE [LARGE SCALE GENOMIC DNA]</scope>
    <source>
        <strain evidence="4">JCM 18304</strain>
    </source>
</reference>
<comment type="caution">
    <text evidence="3">The sequence shown here is derived from an EMBL/GenBank/DDBJ whole genome shotgun (WGS) entry which is preliminary data.</text>
</comment>
<dbReference type="PANTHER" id="PTHR21240:SF28">
    <property type="entry name" value="ISO-OROTATE DECARBOXYLASE (EUROFUNG)"/>
    <property type="match status" value="1"/>
</dbReference>
<evidence type="ECO:0000313" key="4">
    <source>
        <dbReference type="Proteomes" id="UP001501570"/>
    </source>
</evidence>